<dbReference type="InterPro" id="IPR013216">
    <property type="entry name" value="Methyltransf_11"/>
</dbReference>
<dbReference type="Proteomes" id="UP000619260">
    <property type="component" value="Unassembled WGS sequence"/>
</dbReference>
<dbReference type="AlphaFoldDB" id="A0A8J3YPQ7"/>
<organism evidence="2 3">
    <name type="scientific">Virgisporangium aliadipatigenens</name>
    <dbReference type="NCBI Taxonomy" id="741659"/>
    <lineage>
        <taxon>Bacteria</taxon>
        <taxon>Bacillati</taxon>
        <taxon>Actinomycetota</taxon>
        <taxon>Actinomycetes</taxon>
        <taxon>Micromonosporales</taxon>
        <taxon>Micromonosporaceae</taxon>
        <taxon>Virgisporangium</taxon>
    </lineage>
</organism>
<keyword evidence="3" id="KW-1185">Reference proteome</keyword>
<comment type="caution">
    <text evidence="2">The sequence shown here is derived from an EMBL/GenBank/DDBJ whole genome shotgun (WGS) entry which is preliminary data.</text>
</comment>
<proteinExistence type="predicted"/>
<protein>
    <recommendedName>
        <fullName evidence="1">Methyltransferase type 11 domain-containing protein</fullName>
    </recommendedName>
</protein>
<evidence type="ECO:0000313" key="2">
    <source>
        <dbReference type="EMBL" id="GIJ47558.1"/>
    </source>
</evidence>
<dbReference type="GO" id="GO:0008757">
    <property type="term" value="F:S-adenosylmethionine-dependent methyltransferase activity"/>
    <property type="evidence" value="ECO:0007669"/>
    <property type="project" value="InterPro"/>
</dbReference>
<evidence type="ECO:0000313" key="3">
    <source>
        <dbReference type="Proteomes" id="UP000619260"/>
    </source>
</evidence>
<gene>
    <name evidence="2" type="ORF">Val02_44440</name>
</gene>
<evidence type="ECO:0000259" key="1">
    <source>
        <dbReference type="Pfam" id="PF08241"/>
    </source>
</evidence>
<dbReference type="Pfam" id="PF08241">
    <property type="entry name" value="Methyltransf_11"/>
    <property type="match status" value="1"/>
</dbReference>
<dbReference type="Gene3D" id="3.40.50.150">
    <property type="entry name" value="Vaccinia Virus protein VP39"/>
    <property type="match status" value="1"/>
</dbReference>
<dbReference type="InterPro" id="IPR029063">
    <property type="entry name" value="SAM-dependent_MTases_sf"/>
</dbReference>
<accession>A0A8J3YPQ7</accession>
<dbReference type="RefSeq" id="WP_203901057.1">
    <property type="nucleotide sequence ID" value="NZ_BOPF01000015.1"/>
</dbReference>
<reference evidence="2" key="1">
    <citation type="submission" date="2021-01" db="EMBL/GenBank/DDBJ databases">
        <title>Whole genome shotgun sequence of Virgisporangium aliadipatigenens NBRC 105644.</title>
        <authorList>
            <person name="Komaki H."/>
            <person name="Tamura T."/>
        </authorList>
    </citation>
    <scope>NUCLEOTIDE SEQUENCE</scope>
    <source>
        <strain evidence="2">NBRC 105644</strain>
    </source>
</reference>
<dbReference type="SUPFAM" id="SSF53335">
    <property type="entry name" value="S-adenosyl-L-methionine-dependent methyltransferases"/>
    <property type="match status" value="1"/>
</dbReference>
<dbReference type="EMBL" id="BOPF01000015">
    <property type="protein sequence ID" value="GIJ47558.1"/>
    <property type="molecule type" value="Genomic_DNA"/>
</dbReference>
<sequence>MEPPSAFAVHADRAVYTPLVRPLLDALADVDGTVLDIAAGNGALTALLPDAVALDRDAGQLRANPAPLRVRADAACLPFADDTFAAAACGFGLHHFAHPAAAIAEMARVAPVVAVLTWARPDVPYPPREAVVEVLSRSTPRRTAVLAERRSERVGHPAVLRDLMAVAGLRAMARYVTVTVPWPGTAEYVAYRLGPVDFVSFGEEAIEAVDALGVEQRRWTPRLVLAVGHR</sequence>
<feature type="domain" description="Methyltransferase type 11" evidence="1">
    <location>
        <begin position="35"/>
        <end position="109"/>
    </location>
</feature>
<name>A0A8J3YPQ7_9ACTN</name>